<organism evidence="1 2">
    <name type="scientific">Spirosoma endophyticum</name>
    <dbReference type="NCBI Taxonomy" id="662367"/>
    <lineage>
        <taxon>Bacteria</taxon>
        <taxon>Pseudomonadati</taxon>
        <taxon>Bacteroidota</taxon>
        <taxon>Cytophagia</taxon>
        <taxon>Cytophagales</taxon>
        <taxon>Cytophagaceae</taxon>
        <taxon>Spirosoma</taxon>
    </lineage>
</organism>
<evidence type="ECO:0000313" key="1">
    <source>
        <dbReference type="EMBL" id="SFE68068.1"/>
    </source>
</evidence>
<gene>
    <name evidence="1" type="ORF">SAMN05216167_11796</name>
</gene>
<dbReference type="EMBL" id="FOLQ01000017">
    <property type="protein sequence ID" value="SFE68068.1"/>
    <property type="molecule type" value="Genomic_DNA"/>
</dbReference>
<proteinExistence type="predicted"/>
<protein>
    <submittedName>
        <fullName evidence="1">Uncharacterized protein</fullName>
    </submittedName>
</protein>
<evidence type="ECO:0000313" key="2">
    <source>
        <dbReference type="Proteomes" id="UP000198598"/>
    </source>
</evidence>
<sequence>MPENQVSMHFIKVRLLKHYLQIFQQCTYVVEGQPSIRQPQLKSIVVIHGIDVIVNMSLPRYMSQF</sequence>
<dbReference type="Proteomes" id="UP000198598">
    <property type="component" value="Unassembled WGS sequence"/>
</dbReference>
<reference evidence="1 2" key="1">
    <citation type="submission" date="2016-10" db="EMBL/GenBank/DDBJ databases">
        <authorList>
            <person name="de Groot N.N."/>
        </authorList>
    </citation>
    <scope>NUCLEOTIDE SEQUENCE [LARGE SCALE GENOMIC DNA]</scope>
    <source>
        <strain evidence="1 2">DSM 26130</strain>
    </source>
</reference>
<dbReference type="AlphaFoldDB" id="A0A1I2CIL1"/>
<keyword evidence="2" id="KW-1185">Reference proteome</keyword>
<accession>A0A1I2CIL1</accession>
<name>A0A1I2CIL1_9BACT</name>